<name>A0A4Q0SCL6_9BRAD</name>
<dbReference type="InterPro" id="IPR011006">
    <property type="entry name" value="CheY-like_superfamily"/>
</dbReference>
<dbReference type="InterPro" id="IPR001789">
    <property type="entry name" value="Sig_transdc_resp-reg_receiver"/>
</dbReference>
<evidence type="ECO:0000256" key="2">
    <source>
        <dbReference type="PROSITE-ProRule" id="PRU00169"/>
    </source>
</evidence>
<organism evidence="4 5">
    <name type="scientific">Bradyrhizobium nanningense</name>
    <dbReference type="NCBI Taxonomy" id="1325118"/>
    <lineage>
        <taxon>Bacteria</taxon>
        <taxon>Pseudomonadati</taxon>
        <taxon>Pseudomonadota</taxon>
        <taxon>Alphaproteobacteria</taxon>
        <taxon>Hyphomicrobiales</taxon>
        <taxon>Nitrobacteraceae</taxon>
        <taxon>Bradyrhizobium</taxon>
    </lineage>
</organism>
<accession>A0A4Q0SCL6</accession>
<sequence length="134" mass="14215">MAEKPVILVVEDDADIQRIVEDALADGGFEPAIAASGEEAITLLKGRAAKYCALVLDINLRGRMTGWVTARQAREIDPAFPILYITAGAGHEWPSQGVPNSILLQKPFASAQLVTAVSQLLNNGTPPLSPKDPA</sequence>
<protein>
    <submittedName>
        <fullName evidence="4">Transcriptional regulator</fullName>
    </submittedName>
</protein>
<feature type="modified residue" description="4-aspartylphosphate" evidence="2">
    <location>
        <position position="57"/>
    </location>
</feature>
<dbReference type="PANTHER" id="PTHR44591:SF21">
    <property type="entry name" value="TWO-COMPONENT RESPONSE REGULATOR"/>
    <property type="match status" value="1"/>
</dbReference>
<dbReference type="AlphaFoldDB" id="A0A4Q0SCL6"/>
<comment type="caution">
    <text evidence="4">The sequence shown here is derived from an EMBL/GenBank/DDBJ whole genome shotgun (WGS) entry which is preliminary data.</text>
</comment>
<dbReference type="SUPFAM" id="SSF52172">
    <property type="entry name" value="CheY-like"/>
    <property type="match status" value="1"/>
</dbReference>
<dbReference type="Pfam" id="PF00072">
    <property type="entry name" value="Response_reg"/>
    <property type="match status" value="1"/>
</dbReference>
<keyword evidence="1 2" id="KW-0597">Phosphoprotein</keyword>
<reference evidence="4 5" key="1">
    <citation type="submission" date="2015-04" db="EMBL/GenBank/DDBJ databases">
        <title>Comparative genomics of rhizobia nodulating Arachis hypogaea in China.</title>
        <authorList>
            <person name="Li Y."/>
        </authorList>
    </citation>
    <scope>NUCLEOTIDE SEQUENCE [LARGE SCALE GENOMIC DNA]</scope>
    <source>
        <strain evidence="4 5">CCBAU 51757</strain>
    </source>
</reference>
<feature type="domain" description="Response regulatory" evidence="3">
    <location>
        <begin position="6"/>
        <end position="121"/>
    </location>
</feature>
<gene>
    <name evidence="4" type="ORF">XH99_07365</name>
</gene>
<dbReference type="SMART" id="SM00448">
    <property type="entry name" value="REC"/>
    <property type="match status" value="1"/>
</dbReference>
<dbReference type="InterPro" id="IPR050595">
    <property type="entry name" value="Bact_response_regulator"/>
</dbReference>
<dbReference type="PANTHER" id="PTHR44591">
    <property type="entry name" value="STRESS RESPONSE REGULATOR PROTEIN 1"/>
    <property type="match status" value="1"/>
</dbReference>
<evidence type="ECO:0000259" key="3">
    <source>
        <dbReference type="PROSITE" id="PS50110"/>
    </source>
</evidence>
<dbReference type="GO" id="GO:0000160">
    <property type="term" value="P:phosphorelay signal transduction system"/>
    <property type="evidence" value="ECO:0007669"/>
    <property type="project" value="InterPro"/>
</dbReference>
<dbReference type="PROSITE" id="PS50110">
    <property type="entry name" value="RESPONSE_REGULATORY"/>
    <property type="match status" value="1"/>
</dbReference>
<dbReference type="EMBL" id="LBJQ01000011">
    <property type="protein sequence ID" value="RXH36516.1"/>
    <property type="molecule type" value="Genomic_DNA"/>
</dbReference>
<dbReference type="Proteomes" id="UP000289546">
    <property type="component" value="Unassembled WGS sequence"/>
</dbReference>
<evidence type="ECO:0000313" key="5">
    <source>
        <dbReference type="Proteomes" id="UP000289546"/>
    </source>
</evidence>
<evidence type="ECO:0000313" key="4">
    <source>
        <dbReference type="EMBL" id="RXH36516.1"/>
    </source>
</evidence>
<evidence type="ECO:0000256" key="1">
    <source>
        <dbReference type="ARBA" id="ARBA00022553"/>
    </source>
</evidence>
<proteinExistence type="predicted"/>
<keyword evidence="5" id="KW-1185">Reference proteome</keyword>
<dbReference type="Gene3D" id="3.40.50.2300">
    <property type="match status" value="1"/>
</dbReference>